<dbReference type="SUPFAM" id="SSF56954">
    <property type="entry name" value="Outer membrane efflux proteins (OEP)"/>
    <property type="match status" value="1"/>
</dbReference>
<gene>
    <name evidence="9" type="ORF">F8C76_09970</name>
</gene>
<dbReference type="AlphaFoldDB" id="A0A6I1DTV4"/>
<sequence length="406" mass="46411">MKKNLIFMAFTLLTVGMNAQTLELYLQEAEQNNPLIQALELRYNIAKEKVEEVNTLPNTTIGAGYFVSEPETRTGPQRAKFSVSQMLPWFGTITARENYASSMAEAEYVEIVIAKRKLALSVAQSYYRLYALQATQGKLDENIALLKTYERLALTSVEVGKASAVDVLKLQIRQNELQQQKEVLQQQYLAEQAVFNNLLNRDESISIEVVDEMGIPEEDPILEKEALTLNPELLKYDQLYESVVQSELLNQKENAPSLGFGLDYVTVSERPDMSFNDNGKDIVMPMVTLSIPIFNNKFKSVTKQNQMRQQEIELQKQERLNVLENTFAKALSQRNEARIAYTIQAKNLDQAKDAEEILIKNYETGTIDFNDVLDIQELQLKFQLNQIQSVQMYYVQSALINYVINK</sequence>
<organism evidence="9 10">
    <name type="scientific">Flagellimonas olearia</name>
    <dbReference type="NCBI Taxonomy" id="552546"/>
    <lineage>
        <taxon>Bacteria</taxon>
        <taxon>Pseudomonadati</taxon>
        <taxon>Bacteroidota</taxon>
        <taxon>Flavobacteriia</taxon>
        <taxon>Flavobacteriales</taxon>
        <taxon>Flavobacteriaceae</taxon>
        <taxon>Flagellimonas</taxon>
    </lineage>
</organism>
<keyword evidence="7" id="KW-0998">Cell outer membrane</keyword>
<dbReference type="RefSeq" id="WP_152131606.1">
    <property type="nucleotide sequence ID" value="NZ_WELG01000002.1"/>
</dbReference>
<dbReference type="GO" id="GO:1990281">
    <property type="term" value="C:efflux pump complex"/>
    <property type="evidence" value="ECO:0007669"/>
    <property type="project" value="TreeGrafter"/>
</dbReference>
<dbReference type="PANTHER" id="PTHR30026">
    <property type="entry name" value="OUTER MEMBRANE PROTEIN TOLC"/>
    <property type="match status" value="1"/>
</dbReference>
<evidence type="ECO:0000313" key="10">
    <source>
        <dbReference type="Proteomes" id="UP000429785"/>
    </source>
</evidence>
<dbReference type="Gene3D" id="1.20.1600.10">
    <property type="entry name" value="Outer membrane efflux proteins (OEP)"/>
    <property type="match status" value="1"/>
</dbReference>
<evidence type="ECO:0000256" key="6">
    <source>
        <dbReference type="ARBA" id="ARBA00023136"/>
    </source>
</evidence>
<dbReference type="InterPro" id="IPR003423">
    <property type="entry name" value="OMP_efflux"/>
</dbReference>
<keyword evidence="5" id="KW-0812">Transmembrane</keyword>
<keyword evidence="3" id="KW-0813">Transport</keyword>
<protein>
    <submittedName>
        <fullName evidence="9">TolC family protein</fullName>
    </submittedName>
</protein>
<comment type="subcellular location">
    <subcellularLocation>
        <location evidence="1">Cell outer membrane</location>
    </subcellularLocation>
</comment>
<keyword evidence="6" id="KW-0472">Membrane</keyword>
<keyword evidence="8" id="KW-0732">Signal</keyword>
<keyword evidence="4" id="KW-1134">Transmembrane beta strand</keyword>
<evidence type="ECO:0000256" key="2">
    <source>
        <dbReference type="ARBA" id="ARBA00007613"/>
    </source>
</evidence>
<evidence type="ECO:0000256" key="5">
    <source>
        <dbReference type="ARBA" id="ARBA00022692"/>
    </source>
</evidence>
<accession>A0A6I1DTV4</accession>
<dbReference type="Pfam" id="PF02321">
    <property type="entry name" value="OEP"/>
    <property type="match status" value="1"/>
</dbReference>
<name>A0A6I1DTV4_9FLAO</name>
<feature type="signal peptide" evidence="8">
    <location>
        <begin position="1"/>
        <end position="19"/>
    </location>
</feature>
<evidence type="ECO:0000256" key="8">
    <source>
        <dbReference type="SAM" id="SignalP"/>
    </source>
</evidence>
<evidence type="ECO:0000256" key="3">
    <source>
        <dbReference type="ARBA" id="ARBA00022448"/>
    </source>
</evidence>
<evidence type="ECO:0000256" key="1">
    <source>
        <dbReference type="ARBA" id="ARBA00004442"/>
    </source>
</evidence>
<evidence type="ECO:0000256" key="4">
    <source>
        <dbReference type="ARBA" id="ARBA00022452"/>
    </source>
</evidence>
<dbReference type="GO" id="GO:0015562">
    <property type="term" value="F:efflux transmembrane transporter activity"/>
    <property type="evidence" value="ECO:0007669"/>
    <property type="project" value="InterPro"/>
</dbReference>
<dbReference type="InterPro" id="IPR051906">
    <property type="entry name" value="TolC-like"/>
</dbReference>
<dbReference type="OrthoDB" id="1680428at2"/>
<comment type="caution">
    <text evidence="9">The sequence shown here is derived from an EMBL/GenBank/DDBJ whole genome shotgun (WGS) entry which is preliminary data.</text>
</comment>
<dbReference type="GO" id="GO:0009279">
    <property type="term" value="C:cell outer membrane"/>
    <property type="evidence" value="ECO:0007669"/>
    <property type="project" value="UniProtKB-SubCell"/>
</dbReference>
<dbReference type="EMBL" id="WELG01000002">
    <property type="protein sequence ID" value="KAB7528190.1"/>
    <property type="molecule type" value="Genomic_DNA"/>
</dbReference>
<dbReference type="Proteomes" id="UP000429785">
    <property type="component" value="Unassembled WGS sequence"/>
</dbReference>
<evidence type="ECO:0000313" key="9">
    <source>
        <dbReference type="EMBL" id="KAB7528190.1"/>
    </source>
</evidence>
<proteinExistence type="inferred from homology"/>
<reference evidence="9 10" key="1">
    <citation type="submission" date="2019-10" db="EMBL/GenBank/DDBJ databases">
        <title>Muricauda olearia CL-SS4 JCM15563 genome.</title>
        <authorList>
            <person name="Liu L."/>
        </authorList>
    </citation>
    <scope>NUCLEOTIDE SEQUENCE [LARGE SCALE GENOMIC DNA]</scope>
    <source>
        <strain evidence="9 10">CL-SS4</strain>
    </source>
</reference>
<evidence type="ECO:0000256" key="7">
    <source>
        <dbReference type="ARBA" id="ARBA00023237"/>
    </source>
</evidence>
<feature type="chain" id="PRO_5026200195" evidence="8">
    <location>
        <begin position="20"/>
        <end position="406"/>
    </location>
</feature>
<dbReference type="GO" id="GO:0015288">
    <property type="term" value="F:porin activity"/>
    <property type="evidence" value="ECO:0007669"/>
    <property type="project" value="TreeGrafter"/>
</dbReference>
<comment type="similarity">
    <text evidence="2">Belongs to the outer membrane factor (OMF) (TC 1.B.17) family.</text>
</comment>
<dbReference type="PANTHER" id="PTHR30026:SF20">
    <property type="entry name" value="OUTER MEMBRANE PROTEIN TOLC"/>
    <property type="match status" value="1"/>
</dbReference>